<dbReference type="RefSeq" id="WP_142635698.1">
    <property type="nucleotide sequence ID" value="NZ_FXTE01000002.1"/>
</dbReference>
<keyword evidence="3" id="KW-1185">Reference proteome</keyword>
<dbReference type="InterPro" id="IPR018688">
    <property type="entry name" value="PpoB2-like"/>
</dbReference>
<dbReference type="OrthoDB" id="980055at2"/>
<dbReference type="Proteomes" id="UP000319555">
    <property type="component" value="Unassembled WGS sequence"/>
</dbReference>
<keyword evidence="1" id="KW-0812">Transmembrane</keyword>
<sequence>MASATGIDRPRLFGRADIEIRTTLGVAALAWLWLALVPAPSLHWPAMVLAMMLPTLVPQIAHVRARSFADRRSRAALLFVLPYLLAWLVAGALAAFLLAPVLHQTVFAPLACLCAAVWQFSPQKRSALRKCHSRPVLAAFGPSADRDVLIFGLTYARDCITSCLPMMLVMLGTHDFAVMIFLTVIILSERAVLRPDPRASAFTLLLTALALTALAHAPHHLLLLYKDICHAGI</sequence>
<feature type="transmembrane region" description="Helical" evidence="1">
    <location>
        <begin position="167"/>
        <end position="187"/>
    </location>
</feature>
<accession>A0A521CA85</accession>
<evidence type="ECO:0000256" key="1">
    <source>
        <dbReference type="SAM" id="Phobius"/>
    </source>
</evidence>
<feature type="transmembrane region" description="Helical" evidence="1">
    <location>
        <begin position="18"/>
        <end position="36"/>
    </location>
</feature>
<keyword evidence="1" id="KW-1133">Transmembrane helix</keyword>
<dbReference type="Pfam" id="PF09948">
    <property type="entry name" value="PpoB2"/>
    <property type="match status" value="1"/>
</dbReference>
<organism evidence="2 3">
    <name type="scientific">Ruegeria faecimaris</name>
    <dbReference type="NCBI Taxonomy" id="686389"/>
    <lineage>
        <taxon>Bacteria</taxon>
        <taxon>Pseudomonadati</taxon>
        <taxon>Pseudomonadota</taxon>
        <taxon>Alphaproteobacteria</taxon>
        <taxon>Rhodobacterales</taxon>
        <taxon>Roseobacteraceae</taxon>
        <taxon>Ruegeria</taxon>
    </lineage>
</organism>
<protein>
    <submittedName>
        <fullName evidence="2">Predicted metal-binding integral membrane protein</fullName>
    </submittedName>
</protein>
<feature type="transmembrane region" description="Helical" evidence="1">
    <location>
        <begin position="199"/>
        <end position="217"/>
    </location>
</feature>
<feature type="transmembrane region" description="Helical" evidence="1">
    <location>
        <begin position="42"/>
        <end position="63"/>
    </location>
</feature>
<feature type="transmembrane region" description="Helical" evidence="1">
    <location>
        <begin position="101"/>
        <end position="120"/>
    </location>
</feature>
<name>A0A521CA85_9RHOB</name>
<dbReference type="AlphaFoldDB" id="A0A521CA85"/>
<feature type="transmembrane region" description="Helical" evidence="1">
    <location>
        <begin position="75"/>
        <end position="95"/>
    </location>
</feature>
<proteinExistence type="predicted"/>
<evidence type="ECO:0000313" key="2">
    <source>
        <dbReference type="EMBL" id="SMO56333.1"/>
    </source>
</evidence>
<gene>
    <name evidence="2" type="ORF">SAMN06265380_102280</name>
</gene>
<evidence type="ECO:0000313" key="3">
    <source>
        <dbReference type="Proteomes" id="UP000319555"/>
    </source>
</evidence>
<reference evidence="2 3" key="1">
    <citation type="submission" date="2017-05" db="EMBL/GenBank/DDBJ databases">
        <authorList>
            <person name="Varghese N."/>
            <person name="Submissions S."/>
        </authorList>
    </citation>
    <scope>NUCLEOTIDE SEQUENCE [LARGE SCALE GENOMIC DNA]</scope>
    <source>
        <strain evidence="2 3">DSM 28009</strain>
    </source>
</reference>
<keyword evidence="1" id="KW-0472">Membrane</keyword>
<dbReference type="EMBL" id="FXTE01000002">
    <property type="protein sequence ID" value="SMO56333.1"/>
    <property type="molecule type" value="Genomic_DNA"/>
</dbReference>